<evidence type="ECO:0000256" key="2">
    <source>
        <dbReference type="ARBA" id="ARBA00005592"/>
    </source>
</evidence>
<keyword evidence="5" id="KW-1133">Transmembrane helix</keyword>
<organism evidence="6 7">
    <name type="scientific">Panicum virgatum</name>
    <name type="common">Blackwell switchgrass</name>
    <dbReference type="NCBI Taxonomy" id="38727"/>
    <lineage>
        <taxon>Eukaryota</taxon>
        <taxon>Viridiplantae</taxon>
        <taxon>Streptophyta</taxon>
        <taxon>Embryophyta</taxon>
        <taxon>Tracheophyta</taxon>
        <taxon>Spermatophyta</taxon>
        <taxon>Magnoliopsida</taxon>
        <taxon>Liliopsida</taxon>
        <taxon>Poales</taxon>
        <taxon>Poaceae</taxon>
        <taxon>PACMAD clade</taxon>
        <taxon>Panicoideae</taxon>
        <taxon>Panicodae</taxon>
        <taxon>Paniceae</taxon>
        <taxon>Panicinae</taxon>
        <taxon>Panicum</taxon>
        <taxon>Panicum sect. Hiantes</taxon>
    </lineage>
</organism>
<gene>
    <name evidence="6" type="ORF">PVAP13_1KG405800</name>
</gene>
<dbReference type="PANTHER" id="PTHR33191:SF36">
    <property type="entry name" value="RIPENING-RELATED PROTEIN 1"/>
    <property type="match status" value="1"/>
</dbReference>
<dbReference type="EMBL" id="CM029037">
    <property type="protein sequence ID" value="KAG2660105.1"/>
    <property type="molecule type" value="Genomic_DNA"/>
</dbReference>
<dbReference type="InterPro" id="IPR039271">
    <property type="entry name" value="Kiwellin-like"/>
</dbReference>
<dbReference type="Proteomes" id="UP000823388">
    <property type="component" value="Chromosome 1K"/>
</dbReference>
<reference evidence="6" key="1">
    <citation type="submission" date="2020-05" db="EMBL/GenBank/DDBJ databases">
        <title>WGS assembly of Panicum virgatum.</title>
        <authorList>
            <person name="Lovell J.T."/>
            <person name="Jenkins J."/>
            <person name="Shu S."/>
            <person name="Juenger T.E."/>
            <person name="Schmutz J."/>
        </authorList>
    </citation>
    <scope>NUCLEOTIDE SEQUENCE</scope>
    <source>
        <strain evidence="6">AP13</strain>
    </source>
</reference>
<keyword evidence="4" id="KW-0732">Signal</keyword>
<evidence type="ECO:0000256" key="1">
    <source>
        <dbReference type="ARBA" id="ARBA00004613"/>
    </source>
</evidence>
<keyword evidence="7" id="KW-1185">Reference proteome</keyword>
<dbReference type="GO" id="GO:0005576">
    <property type="term" value="C:extracellular region"/>
    <property type="evidence" value="ECO:0007669"/>
    <property type="project" value="UniProtKB-SubCell"/>
</dbReference>
<dbReference type="Pfam" id="PF24300">
    <property type="entry name" value="KWL1"/>
    <property type="match status" value="1"/>
</dbReference>
<evidence type="ECO:0000256" key="5">
    <source>
        <dbReference type="SAM" id="Phobius"/>
    </source>
</evidence>
<evidence type="ECO:0000256" key="3">
    <source>
        <dbReference type="ARBA" id="ARBA00022525"/>
    </source>
</evidence>
<keyword evidence="5" id="KW-0812">Transmembrane</keyword>
<comment type="subcellular location">
    <subcellularLocation>
        <location evidence="1">Secreted</location>
    </subcellularLocation>
</comment>
<sequence length="223" mass="23873">MENVAHSLQIGRDLRINAHSSLTSYNNTIIKMSSTASLLVLALAGLLLVTFPGLCAGTAAAHHRPNGNQCHPSGSLEGPSTGHICGECCKPGHLYPKYQCSPPVTKNTRAVMTLNNFEEGGDGGDPSECDGKYHYNTERVVALSTGWYNHGKRCGKNIRISAKGRSVLANVVDECDSLHGCDKPHAFQPPCEPNIVDASQAVWDALDITGDEVGDYPITWTDA</sequence>
<evidence type="ECO:0000313" key="7">
    <source>
        <dbReference type="Proteomes" id="UP000823388"/>
    </source>
</evidence>
<dbReference type="Gene3D" id="2.40.40.10">
    <property type="entry name" value="RlpA-like domain"/>
    <property type="match status" value="1"/>
</dbReference>
<dbReference type="PANTHER" id="PTHR33191">
    <property type="entry name" value="RIPENING-RELATED PROTEIN 2-RELATED"/>
    <property type="match status" value="1"/>
</dbReference>
<dbReference type="SUPFAM" id="SSF50685">
    <property type="entry name" value="Barwin-like endoglucanases"/>
    <property type="match status" value="1"/>
</dbReference>
<feature type="transmembrane region" description="Helical" evidence="5">
    <location>
        <begin position="38"/>
        <end position="61"/>
    </location>
</feature>
<name>A0A8T0XLR3_PANVG</name>
<dbReference type="InterPro" id="IPR036908">
    <property type="entry name" value="RlpA-like_sf"/>
</dbReference>
<protein>
    <recommendedName>
        <fullName evidence="8">Ripening-related protein 1</fullName>
    </recommendedName>
</protein>
<accession>A0A8T0XLR3</accession>
<comment type="similarity">
    <text evidence="2">Belongs to the kiwellin family.</text>
</comment>
<proteinExistence type="inferred from homology"/>
<evidence type="ECO:0000256" key="4">
    <source>
        <dbReference type="ARBA" id="ARBA00022729"/>
    </source>
</evidence>
<evidence type="ECO:0008006" key="8">
    <source>
        <dbReference type="Google" id="ProtNLM"/>
    </source>
</evidence>
<dbReference type="CDD" id="cd22270">
    <property type="entry name" value="DPBB_kiwellin-like"/>
    <property type="match status" value="1"/>
</dbReference>
<comment type="caution">
    <text evidence="6">The sequence shown here is derived from an EMBL/GenBank/DDBJ whole genome shotgun (WGS) entry which is preliminary data.</text>
</comment>
<keyword evidence="3" id="KW-0964">Secreted</keyword>
<evidence type="ECO:0000313" key="6">
    <source>
        <dbReference type="EMBL" id="KAG2660105.1"/>
    </source>
</evidence>
<keyword evidence="5" id="KW-0472">Membrane</keyword>
<dbReference type="AlphaFoldDB" id="A0A8T0XLR3"/>